<organism evidence="4 5">
    <name type="scientific">Candidatus Kaiserbacteria bacterium CG10_big_fil_rev_8_21_14_0_10_49_17</name>
    <dbReference type="NCBI Taxonomy" id="1974609"/>
    <lineage>
        <taxon>Bacteria</taxon>
        <taxon>Candidatus Kaiseribacteriota</taxon>
    </lineage>
</organism>
<name>A0A2M6WEQ3_9BACT</name>
<dbReference type="PANTHER" id="PTHR12558:SF13">
    <property type="entry name" value="CELL DIVISION CYCLE PROTEIN 27 HOMOLOG"/>
    <property type="match status" value="1"/>
</dbReference>
<feature type="transmembrane region" description="Helical" evidence="3">
    <location>
        <begin position="207"/>
        <end position="223"/>
    </location>
</feature>
<evidence type="ECO:0000256" key="3">
    <source>
        <dbReference type="SAM" id="Phobius"/>
    </source>
</evidence>
<feature type="transmembrane region" description="Helical" evidence="3">
    <location>
        <begin position="454"/>
        <end position="475"/>
    </location>
</feature>
<reference evidence="5" key="1">
    <citation type="submission" date="2017-09" db="EMBL/GenBank/DDBJ databases">
        <title>Depth-based differentiation of microbial function through sediment-hosted aquifers and enrichment of novel symbionts in the deep terrestrial subsurface.</title>
        <authorList>
            <person name="Probst A.J."/>
            <person name="Ladd B."/>
            <person name="Jarett J.K."/>
            <person name="Geller-Mcgrath D.E."/>
            <person name="Sieber C.M.K."/>
            <person name="Emerson J.B."/>
            <person name="Anantharaman K."/>
            <person name="Thomas B.C."/>
            <person name="Malmstrom R."/>
            <person name="Stieglmeier M."/>
            <person name="Klingl A."/>
            <person name="Woyke T."/>
            <person name="Ryan C.M."/>
            <person name="Banfield J.F."/>
        </authorList>
    </citation>
    <scope>NUCLEOTIDE SEQUENCE [LARGE SCALE GENOMIC DNA]</scope>
</reference>
<feature type="transmembrane region" description="Helical" evidence="3">
    <location>
        <begin position="76"/>
        <end position="97"/>
    </location>
</feature>
<dbReference type="Proteomes" id="UP000228809">
    <property type="component" value="Unassembled WGS sequence"/>
</dbReference>
<dbReference type="PANTHER" id="PTHR12558">
    <property type="entry name" value="CELL DIVISION CYCLE 16,23,27"/>
    <property type="match status" value="1"/>
</dbReference>
<dbReference type="Pfam" id="PF14559">
    <property type="entry name" value="TPR_19"/>
    <property type="match status" value="1"/>
</dbReference>
<keyword evidence="1" id="KW-0802">TPR repeat</keyword>
<dbReference type="SUPFAM" id="SSF48452">
    <property type="entry name" value="TPR-like"/>
    <property type="match status" value="1"/>
</dbReference>
<feature type="repeat" description="TPR" evidence="1">
    <location>
        <begin position="675"/>
        <end position="708"/>
    </location>
</feature>
<evidence type="ECO:0000256" key="2">
    <source>
        <dbReference type="SAM" id="MobiDB-lite"/>
    </source>
</evidence>
<feature type="transmembrane region" description="Helical" evidence="3">
    <location>
        <begin position="261"/>
        <end position="285"/>
    </location>
</feature>
<keyword evidence="3" id="KW-1133">Transmembrane helix</keyword>
<feature type="transmembrane region" description="Helical" evidence="3">
    <location>
        <begin position="392"/>
        <end position="409"/>
    </location>
</feature>
<keyword evidence="3" id="KW-0812">Transmembrane</keyword>
<dbReference type="EMBL" id="PFBJ01000006">
    <property type="protein sequence ID" value="PIT91280.1"/>
    <property type="molecule type" value="Genomic_DNA"/>
</dbReference>
<dbReference type="SMART" id="SM00028">
    <property type="entry name" value="TPR"/>
    <property type="match status" value="5"/>
</dbReference>
<feature type="transmembrane region" description="Helical" evidence="3">
    <location>
        <begin position="347"/>
        <end position="371"/>
    </location>
</feature>
<dbReference type="Pfam" id="PF13432">
    <property type="entry name" value="TPR_16"/>
    <property type="match status" value="1"/>
</dbReference>
<protein>
    <submittedName>
        <fullName evidence="4">Uncharacterized protein</fullName>
    </submittedName>
</protein>
<feature type="transmembrane region" description="Helical" evidence="3">
    <location>
        <begin position="44"/>
        <end position="64"/>
    </location>
</feature>
<evidence type="ECO:0000313" key="4">
    <source>
        <dbReference type="EMBL" id="PIT91280.1"/>
    </source>
</evidence>
<feature type="transmembrane region" description="Helical" evidence="3">
    <location>
        <begin position="134"/>
        <end position="157"/>
    </location>
</feature>
<comment type="caution">
    <text evidence="4">The sequence shown here is derived from an EMBL/GenBank/DDBJ whole genome shotgun (WGS) entry which is preliminary data.</text>
</comment>
<evidence type="ECO:0000313" key="5">
    <source>
        <dbReference type="Proteomes" id="UP000228809"/>
    </source>
</evidence>
<feature type="repeat" description="TPR" evidence="1">
    <location>
        <begin position="709"/>
        <end position="742"/>
    </location>
</feature>
<feature type="region of interest" description="Disordered" evidence="2">
    <location>
        <begin position="759"/>
        <end position="778"/>
    </location>
</feature>
<gene>
    <name evidence="4" type="ORF">COU17_01490</name>
</gene>
<sequence>MKIITISHMKSLSWWQYAMLAGAVFLLPFVVIPALSFPFQFGKVLLFALPVLAAFILWCIHALASGIITIPRSSILYGLFAVVLAYFISALAAPSTTQSLIGSGSETDTAAFIFLLFLGVFITSTVAQSSARRIFLLKVTGIATLISALFVGLRLLFGAEFLSFGVFTNVTSNLLGKWNDLGLFFGISTLLAMVALYKREVIGKKRWIAWSVFGLSLIFLIIVNFSTAWLLLGIISLGSFLYGLFGSRFKAGEENTKDIRIPALIVLIVSTVFFFGGTVFGPFIANALGIATIEARPSWGSTISVMGDVYRDNAFLGAGPNHFRNEWHTSKPAEVNQSFFWGTDFNAGVSTVATSAITVGVLGILVWIFFFGAFARTGMRLLGRTIENKKEAYLLTATFVVSLYLWGVTLLYVPGIVLLALTAIFTGLFIASGMSSNSIRKQTFSLRGNPRAGFISIALLVILLILAAVVVYGLGSRYVSAYQQQRANVVLNQKGDTVGAASHLEFANAIVETDTAHRGLVNLGLVELNRIVSTGEPTDETRAQFQQILETTIGHGTRAIALDPNDYQNWLVLGQVYEALVSINVEGAYENARETYDRAQVLNPTNPAIPLRIARLELANGNTEQALSRISDALTLKRNYTEAIFLLAQIQINAGNIPDAIRSVEATTLLEPNNPALFFQLGLLHYSENDFADAATAFEQAVNLNGDYSNARYFLGLAYHQLNRNSDALAQFQRIAELNPENTEVPAIIENIKAGNEPFAGITPPVPPEEREELPVEE</sequence>
<proteinExistence type="predicted"/>
<accession>A0A2M6WEQ3</accession>
<feature type="transmembrane region" description="Helical" evidence="3">
    <location>
        <begin position="229"/>
        <end position="249"/>
    </location>
</feature>
<feature type="transmembrane region" description="Helical" evidence="3">
    <location>
        <begin position="109"/>
        <end position="127"/>
    </location>
</feature>
<dbReference type="InterPro" id="IPR019734">
    <property type="entry name" value="TPR_rpt"/>
</dbReference>
<dbReference type="InterPro" id="IPR011990">
    <property type="entry name" value="TPR-like_helical_dom_sf"/>
</dbReference>
<dbReference type="PROSITE" id="PS50005">
    <property type="entry name" value="TPR"/>
    <property type="match status" value="2"/>
</dbReference>
<evidence type="ECO:0000256" key="1">
    <source>
        <dbReference type="PROSITE-ProRule" id="PRU00339"/>
    </source>
</evidence>
<feature type="transmembrane region" description="Helical" evidence="3">
    <location>
        <begin position="12"/>
        <end position="32"/>
    </location>
</feature>
<dbReference type="AlphaFoldDB" id="A0A2M6WEQ3"/>
<feature type="transmembrane region" description="Helical" evidence="3">
    <location>
        <begin position="177"/>
        <end position="195"/>
    </location>
</feature>
<feature type="transmembrane region" description="Helical" evidence="3">
    <location>
        <begin position="415"/>
        <end position="434"/>
    </location>
</feature>
<keyword evidence="3" id="KW-0472">Membrane</keyword>
<dbReference type="Gene3D" id="1.25.40.10">
    <property type="entry name" value="Tetratricopeptide repeat domain"/>
    <property type="match status" value="2"/>
</dbReference>